<dbReference type="PANTHER" id="PTHR43394:SF16">
    <property type="entry name" value="ABC TRANSPORTER B FAMILY MEMBER 4-LIKE ISOFORM X1"/>
    <property type="match status" value="1"/>
</dbReference>
<name>A0A371GWH2_MUCPR</name>
<dbReference type="PROSITE" id="PS50893">
    <property type="entry name" value="ABC_TRANSPORTER_2"/>
    <property type="match status" value="2"/>
</dbReference>
<feature type="transmembrane region" description="Helical" evidence="12">
    <location>
        <begin position="806"/>
        <end position="833"/>
    </location>
</feature>
<dbReference type="STRING" id="157652.A0A371GWH2"/>
<dbReference type="InterPro" id="IPR003439">
    <property type="entry name" value="ABC_transporter-like_ATP-bd"/>
</dbReference>
<keyword evidence="7" id="KW-0067">ATP-binding</keyword>
<dbReference type="Gene3D" id="3.40.50.300">
    <property type="entry name" value="P-loop containing nucleotide triphosphate hydrolases"/>
    <property type="match status" value="2"/>
</dbReference>
<dbReference type="PROSITE" id="PS50929">
    <property type="entry name" value="ABC_TM1F"/>
    <property type="match status" value="2"/>
</dbReference>
<comment type="caution">
    <text evidence="15">The sequence shown here is derived from an EMBL/GenBank/DDBJ whole genome shotgun (WGS) entry which is preliminary data.</text>
</comment>
<dbReference type="Pfam" id="PF00664">
    <property type="entry name" value="ABC_membrane"/>
    <property type="match status" value="2"/>
</dbReference>
<evidence type="ECO:0000313" key="15">
    <source>
        <dbReference type="EMBL" id="RDX94816.1"/>
    </source>
</evidence>
<feature type="domain" description="ABC transporter" evidence="13">
    <location>
        <begin position="1087"/>
        <end position="1318"/>
    </location>
</feature>
<dbReference type="FunFam" id="1.20.1560.10:FF:000396">
    <property type="entry name" value="Uncharacterized protein"/>
    <property type="match status" value="1"/>
</dbReference>
<accession>A0A371GWH2</accession>
<keyword evidence="6" id="KW-0547">Nucleotide-binding</keyword>
<feature type="transmembrane region" description="Helical" evidence="12">
    <location>
        <begin position="1026"/>
        <end position="1045"/>
    </location>
</feature>
<evidence type="ECO:0000256" key="9">
    <source>
        <dbReference type="ARBA" id="ARBA00023136"/>
    </source>
</evidence>
<dbReference type="FunFam" id="1.20.1560.10:FF:000044">
    <property type="entry name" value="ABC transporter B family member 9"/>
    <property type="match status" value="1"/>
</dbReference>
<dbReference type="CDD" id="cd18577">
    <property type="entry name" value="ABC_6TM_Pgp_ABCB1_D1_like"/>
    <property type="match status" value="1"/>
</dbReference>
<keyword evidence="10" id="KW-0325">Glycoprotein</keyword>
<feature type="compositionally biased region" description="Low complexity" evidence="11">
    <location>
        <begin position="691"/>
        <end position="712"/>
    </location>
</feature>
<dbReference type="InterPro" id="IPR003593">
    <property type="entry name" value="AAA+_ATPase"/>
</dbReference>
<feature type="non-terminal residue" evidence="15">
    <location>
        <position position="1"/>
    </location>
</feature>
<keyword evidence="8 12" id="KW-1133">Transmembrane helix</keyword>
<dbReference type="InterPro" id="IPR011527">
    <property type="entry name" value="ABC1_TM_dom"/>
</dbReference>
<dbReference type="InterPro" id="IPR036640">
    <property type="entry name" value="ABC1_TM_sf"/>
</dbReference>
<dbReference type="Gene3D" id="1.20.1560.10">
    <property type="entry name" value="ABC transporter type 1, transmembrane domain"/>
    <property type="match status" value="2"/>
</dbReference>
<dbReference type="GO" id="GO:0010329">
    <property type="term" value="F:auxin efflux transmembrane transporter activity"/>
    <property type="evidence" value="ECO:0007669"/>
    <property type="project" value="UniProtKB-ARBA"/>
</dbReference>
<evidence type="ECO:0000256" key="8">
    <source>
        <dbReference type="ARBA" id="ARBA00022989"/>
    </source>
</evidence>
<keyword evidence="3" id="KW-0813">Transport</keyword>
<dbReference type="GO" id="GO:0005886">
    <property type="term" value="C:plasma membrane"/>
    <property type="evidence" value="ECO:0007669"/>
    <property type="project" value="UniProtKB-SubCell"/>
</dbReference>
<dbReference type="CDD" id="cd03249">
    <property type="entry name" value="ABC_MTABC3_MDL1_MDL2"/>
    <property type="match status" value="2"/>
</dbReference>
<feature type="compositionally biased region" description="Polar residues" evidence="11">
    <location>
        <begin position="33"/>
        <end position="43"/>
    </location>
</feature>
<dbReference type="SUPFAM" id="SSF52540">
    <property type="entry name" value="P-loop containing nucleoside triphosphate hydrolases"/>
    <property type="match status" value="2"/>
</dbReference>
<evidence type="ECO:0000256" key="5">
    <source>
        <dbReference type="ARBA" id="ARBA00022737"/>
    </source>
</evidence>
<evidence type="ECO:0000256" key="6">
    <source>
        <dbReference type="ARBA" id="ARBA00022741"/>
    </source>
</evidence>
<dbReference type="Proteomes" id="UP000257109">
    <property type="component" value="Unassembled WGS sequence"/>
</dbReference>
<feature type="compositionally biased region" description="Basic and acidic residues" evidence="11">
    <location>
        <begin position="61"/>
        <end position="70"/>
    </location>
</feature>
<dbReference type="GO" id="GO:0005524">
    <property type="term" value="F:ATP binding"/>
    <property type="evidence" value="ECO:0007669"/>
    <property type="project" value="UniProtKB-KW"/>
</dbReference>
<evidence type="ECO:0000259" key="13">
    <source>
        <dbReference type="PROSITE" id="PS50893"/>
    </source>
</evidence>
<dbReference type="InterPro" id="IPR039421">
    <property type="entry name" value="Type_1_exporter"/>
</dbReference>
<dbReference type="GO" id="GO:0016887">
    <property type="term" value="F:ATP hydrolysis activity"/>
    <property type="evidence" value="ECO:0007669"/>
    <property type="project" value="InterPro"/>
</dbReference>
<evidence type="ECO:0000256" key="3">
    <source>
        <dbReference type="ARBA" id="ARBA00022448"/>
    </source>
</evidence>
<feature type="domain" description="ABC transmembrane type-1" evidence="14">
    <location>
        <begin position="94"/>
        <end position="390"/>
    </location>
</feature>
<evidence type="ECO:0000256" key="7">
    <source>
        <dbReference type="ARBA" id="ARBA00022840"/>
    </source>
</evidence>
<keyword evidence="4 12" id="KW-0812">Transmembrane</keyword>
<dbReference type="FunFam" id="1.20.1560.10:FF:000009">
    <property type="entry name" value="ABC transporter B family member 1"/>
    <property type="match status" value="1"/>
</dbReference>
<proteinExistence type="inferred from homology"/>
<dbReference type="EMBL" id="QJKJ01004277">
    <property type="protein sequence ID" value="RDX94816.1"/>
    <property type="molecule type" value="Genomic_DNA"/>
</dbReference>
<dbReference type="GO" id="GO:0090374">
    <property type="term" value="P:oligopeptide export from mitochondrion"/>
    <property type="evidence" value="ECO:0007669"/>
    <property type="project" value="TreeGrafter"/>
</dbReference>
<feature type="region of interest" description="Disordered" evidence="11">
    <location>
        <begin position="666"/>
        <end position="715"/>
    </location>
</feature>
<evidence type="ECO:0000256" key="12">
    <source>
        <dbReference type="SAM" id="Phobius"/>
    </source>
</evidence>
<feature type="domain" description="ABC transporter" evidence="13">
    <location>
        <begin position="425"/>
        <end position="661"/>
    </location>
</feature>
<evidence type="ECO:0000256" key="4">
    <source>
        <dbReference type="ARBA" id="ARBA00022692"/>
    </source>
</evidence>
<evidence type="ECO:0000256" key="11">
    <source>
        <dbReference type="SAM" id="MobiDB-lite"/>
    </source>
</evidence>
<comment type="similarity">
    <text evidence="2">Belongs to the ABC transporter superfamily. ABCB family. Multidrug resistance exporter (TC 3.A.1.201) subfamily.</text>
</comment>
<dbReference type="GO" id="GO:0010328">
    <property type="term" value="F:auxin influx transmembrane transporter activity"/>
    <property type="evidence" value="ECO:0007669"/>
    <property type="project" value="UniProtKB-ARBA"/>
</dbReference>
<dbReference type="PANTHER" id="PTHR43394">
    <property type="entry name" value="ATP-DEPENDENT PERMEASE MDL1, MITOCHONDRIAL"/>
    <property type="match status" value="1"/>
</dbReference>
<dbReference type="InterPro" id="IPR027417">
    <property type="entry name" value="P-loop_NTPase"/>
</dbReference>
<feature type="region of interest" description="Disordered" evidence="11">
    <location>
        <begin position="33"/>
        <end position="70"/>
    </location>
</feature>
<dbReference type="InterPro" id="IPR017871">
    <property type="entry name" value="ABC_transporter-like_CS"/>
</dbReference>
<keyword evidence="16" id="KW-1185">Reference proteome</keyword>
<dbReference type="CDD" id="cd18578">
    <property type="entry name" value="ABC_6TM_Pgp_ABCB1_D2_like"/>
    <property type="match status" value="1"/>
</dbReference>
<comment type="subcellular location">
    <subcellularLocation>
        <location evidence="1">Cell membrane</location>
        <topology evidence="1">Multi-pass membrane protein</topology>
    </subcellularLocation>
</comment>
<sequence length="1318" mass="143023">MGIEAMEWCLSSKTREVFLGEMAAEARLDGDMTSTEMTGSTSDHLPVQGPENTQEMVGRQQDSKNNKVKDESNKTVPFYKLFSFADSWDCLLMLVGTISAVGNGISIPLMTILIGDAIDAFGGHVDNKQVVVHEVSKVSLKFASVGAGAFLAAFLLTHTCNLPEVACWVITGERQAARIRGLYLKAILRQDISFFDKETNTGEVVGRMSGDTVLIQEAMGEKVGKFIQYVACFLGGIVIAFIKGWLLTLVLLSSLPLLVFSGSIMSFAFAKMASRGQAAYSEAATVVQRTIGSIRTVASFTGEKQAIAQYNQYLTKAYRIGVQEGVVSGFGFGSVRLFIYCTYGLAVWFGGKMVLEKGYTGGEVISVFFAVLTGSMSLGQASPSLTAFAAGQAAAFKMFETIKRQPDIDAYDTSGRQVDDISGDIELREVCFSYPSRPDEQIFNGFSISISSGTTAALVGKSGSGKSTVVSLIERFYDPQAGEVLIDGINLREFQLKWIRQKIGLVSQEPVLFTCSIKENIAYGKDGATDEEIRAAAELANAANFIDKFPHGLDTMVGEHGTQLSGGQKQRISIARAILKDPRILLLDEATSALDAESERVVQETLDRIMINRTTVIVAHRLSTIRNADIIAVIHQGKVIEKGTHAELTKDPDGAFSQLIRLQEIKRESEQHGENDSGRLEKIVDSERQSSQRFSFRQSLSRGSSSRGNSSRHSFRISNAKPTTLDLLKASEGGSEVLPPAVSHKPQEVPFLRIAYLNKPEIPVLLMGTLAAAVTGAILPTVGLLLSHVINTFFEPADELRKDSKFWALIFVALSVAAFIFIPLRSYFFAVAGSKLIKRIRLMCFEKIIHMEIGWFDKAENSSGALGARLSTDAASIRTLVGDALGLLVQDIATAITALVIAFEANWQLSLIILVLVPLVLLNGNVTMKSMQGFNKDAKKLYEEASQVANDAVGNIRTVAAFCAEEKVMELYQKKCVGPINTGIRQGLVSGTGFGLSLFFLFSVYACSFYAGARLVEKGKTSISDVFRVFFSLTMAAVAMSQSGFMTPAASKAKSSAASVFAILDQKSRIDPSDESGMTLQEVKGEIEFHHVTFKYPTRPDVLVFKDLSLIIHAGQTVALVGESGSGKSTVISLLQRFYEPESGQITVDGTEIQKLQLKWFRQQMGLVSQEPVLFNDTIRANIAYGKGGDATEAEIIAAAELANAHKFISSLQQGYDTVVGERGIQLSGGQKQRVAIARAIVKSPKILLLDEATSALDAESERVVQDALDRVRVDRTTIVVAHRLSTIKDADSIAVVKNGIIAEKGKHDTLLNKGDTT</sequence>
<evidence type="ECO:0000256" key="1">
    <source>
        <dbReference type="ARBA" id="ARBA00004651"/>
    </source>
</evidence>
<dbReference type="GO" id="GO:0005743">
    <property type="term" value="C:mitochondrial inner membrane"/>
    <property type="evidence" value="ECO:0007669"/>
    <property type="project" value="TreeGrafter"/>
</dbReference>
<organism evidence="15 16">
    <name type="scientific">Mucuna pruriens</name>
    <name type="common">Velvet bean</name>
    <name type="synonym">Dolichos pruriens</name>
    <dbReference type="NCBI Taxonomy" id="157652"/>
    <lineage>
        <taxon>Eukaryota</taxon>
        <taxon>Viridiplantae</taxon>
        <taxon>Streptophyta</taxon>
        <taxon>Embryophyta</taxon>
        <taxon>Tracheophyta</taxon>
        <taxon>Spermatophyta</taxon>
        <taxon>Magnoliopsida</taxon>
        <taxon>eudicotyledons</taxon>
        <taxon>Gunneridae</taxon>
        <taxon>Pentapetalae</taxon>
        <taxon>rosids</taxon>
        <taxon>fabids</taxon>
        <taxon>Fabales</taxon>
        <taxon>Fabaceae</taxon>
        <taxon>Papilionoideae</taxon>
        <taxon>50 kb inversion clade</taxon>
        <taxon>NPAAA clade</taxon>
        <taxon>indigoferoid/millettioid clade</taxon>
        <taxon>Phaseoleae</taxon>
        <taxon>Mucuna</taxon>
    </lineage>
</organism>
<feature type="transmembrane region" description="Helical" evidence="12">
    <location>
        <begin position="252"/>
        <end position="270"/>
    </location>
</feature>
<feature type="domain" description="ABC transmembrane type-1" evidence="14">
    <location>
        <begin position="766"/>
        <end position="1052"/>
    </location>
</feature>
<gene>
    <name evidence="15" type="primary">ABCB4</name>
    <name evidence="15" type="ORF">CR513_22760</name>
</gene>
<dbReference type="OrthoDB" id="6500128at2759"/>
<dbReference type="PROSITE" id="PS00211">
    <property type="entry name" value="ABC_TRANSPORTER_1"/>
    <property type="match status" value="2"/>
</dbReference>
<evidence type="ECO:0000256" key="2">
    <source>
        <dbReference type="ARBA" id="ARBA00007577"/>
    </source>
</evidence>
<dbReference type="GO" id="GO:0015421">
    <property type="term" value="F:ABC-type oligopeptide transporter activity"/>
    <property type="evidence" value="ECO:0007669"/>
    <property type="project" value="TreeGrafter"/>
</dbReference>
<keyword evidence="5" id="KW-0677">Repeat</keyword>
<dbReference type="FunFam" id="3.40.50.300:FF:000066">
    <property type="entry name" value="ABC transporter B family member 1"/>
    <property type="match status" value="2"/>
</dbReference>
<evidence type="ECO:0000259" key="14">
    <source>
        <dbReference type="PROSITE" id="PS50929"/>
    </source>
</evidence>
<protein>
    <submittedName>
        <fullName evidence="15">ABC transporter B family member 4</fullName>
    </submittedName>
</protein>
<evidence type="ECO:0000313" key="16">
    <source>
        <dbReference type="Proteomes" id="UP000257109"/>
    </source>
</evidence>
<evidence type="ECO:0000256" key="10">
    <source>
        <dbReference type="ARBA" id="ARBA00023180"/>
    </source>
</evidence>
<keyword evidence="9 12" id="KW-0472">Membrane</keyword>
<dbReference type="SUPFAM" id="SSF90123">
    <property type="entry name" value="ABC transporter transmembrane region"/>
    <property type="match status" value="2"/>
</dbReference>
<dbReference type="SMART" id="SM00382">
    <property type="entry name" value="AAA"/>
    <property type="match status" value="2"/>
</dbReference>
<dbReference type="Pfam" id="PF00005">
    <property type="entry name" value="ABC_tran"/>
    <property type="match status" value="2"/>
</dbReference>
<feature type="transmembrane region" description="Helical" evidence="12">
    <location>
        <begin position="884"/>
        <end position="903"/>
    </location>
</feature>
<feature type="transmembrane region" description="Helical" evidence="12">
    <location>
        <begin position="226"/>
        <end position="246"/>
    </location>
</feature>
<reference evidence="15" key="1">
    <citation type="submission" date="2018-05" db="EMBL/GenBank/DDBJ databases">
        <title>Draft genome of Mucuna pruriens seed.</title>
        <authorList>
            <person name="Nnadi N.E."/>
            <person name="Vos R."/>
            <person name="Hasami M.H."/>
            <person name="Devisetty U.K."/>
            <person name="Aguiy J.C."/>
        </authorList>
    </citation>
    <scope>NUCLEOTIDE SEQUENCE [LARGE SCALE GENOMIC DNA]</scope>
    <source>
        <strain evidence="15">JCA_2017</strain>
    </source>
</reference>
<feature type="transmembrane region" description="Helical" evidence="12">
    <location>
        <begin position="988"/>
        <end position="1011"/>
    </location>
</feature>
<feature type="transmembrane region" description="Helical" evidence="12">
    <location>
        <begin position="762"/>
        <end position="786"/>
    </location>
</feature>
<feature type="compositionally biased region" description="Basic and acidic residues" evidence="11">
    <location>
        <begin position="666"/>
        <end position="690"/>
    </location>
</feature>
<feature type="transmembrane region" description="Helical" evidence="12">
    <location>
        <begin position="909"/>
        <end position="926"/>
    </location>
</feature>